<gene>
    <name evidence="3" type="ORF">GCM10018781_75730</name>
</gene>
<feature type="compositionally biased region" description="Low complexity" evidence="1">
    <location>
        <begin position="37"/>
        <end position="63"/>
    </location>
</feature>
<feature type="signal peptide" evidence="2">
    <location>
        <begin position="1"/>
        <end position="20"/>
    </location>
</feature>
<sequence>MRWSWRSTGSLLACSLLALAGCSGSDHGPASADAGRPASATASDSAQSPSASPSPSPTATAAHTPPPVAECTDTAAFSQQQLHDYLAKLPSATGGLNGLHTSYDGVHYDPSVDHRPCKTLYVNVTHFWVVVTGAGGATFNPDDWRSGIPGLPGSRRSLPPLPGLPGTGTDPTPTARGSQEPTFTYKLINTTPLALTLGAGTVIGSGPPAPETCRGTLSVVHLGEPVTDAELPDSLRFESSPIDRGASTVKVKADRAIDATLVPPSSRAGC</sequence>
<dbReference type="EMBL" id="BNBO01000079">
    <property type="protein sequence ID" value="GHE24939.1"/>
    <property type="molecule type" value="Genomic_DNA"/>
</dbReference>
<organism evidence="3 4">
    <name type="scientific">Kitasatospora indigofera</name>
    <dbReference type="NCBI Taxonomy" id="67307"/>
    <lineage>
        <taxon>Bacteria</taxon>
        <taxon>Bacillati</taxon>
        <taxon>Actinomycetota</taxon>
        <taxon>Actinomycetes</taxon>
        <taxon>Kitasatosporales</taxon>
        <taxon>Streptomycetaceae</taxon>
        <taxon>Kitasatospora</taxon>
    </lineage>
</organism>
<feature type="region of interest" description="Disordered" evidence="1">
    <location>
        <begin position="26"/>
        <end position="68"/>
    </location>
</feature>
<dbReference type="Proteomes" id="UP000617734">
    <property type="component" value="Unassembled WGS sequence"/>
</dbReference>
<dbReference type="RefSeq" id="WP_190215464.1">
    <property type="nucleotide sequence ID" value="NZ_BNBO01000079.1"/>
</dbReference>
<name>A0A919D8L1_9ACTN</name>
<feature type="region of interest" description="Disordered" evidence="1">
    <location>
        <begin position="139"/>
        <end position="179"/>
    </location>
</feature>
<evidence type="ECO:0000256" key="2">
    <source>
        <dbReference type="SAM" id="SignalP"/>
    </source>
</evidence>
<dbReference type="AlphaFoldDB" id="A0A919D8L1"/>
<keyword evidence="4" id="KW-1185">Reference proteome</keyword>
<keyword evidence="2" id="KW-0732">Signal</keyword>
<evidence type="ECO:0000313" key="3">
    <source>
        <dbReference type="EMBL" id="GHE24939.1"/>
    </source>
</evidence>
<dbReference type="GeneID" id="95357800"/>
<feature type="chain" id="PRO_5038569881" description="DUF4232 domain-containing protein" evidence="2">
    <location>
        <begin position="21"/>
        <end position="270"/>
    </location>
</feature>
<comment type="caution">
    <text evidence="3">The sequence shown here is derived from an EMBL/GenBank/DDBJ whole genome shotgun (WGS) entry which is preliminary data.</text>
</comment>
<evidence type="ECO:0000256" key="1">
    <source>
        <dbReference type="SAM" id="MobiDB-lite"/>
    </source>
</evidence>
<protein>
    <recommendedName>
        <fullName evidence="5">DUF4232 domain-containing protein</fullName>
    </recommendedName>
</protein>
<accession>A0A919D8L1</accession>
<proteinExistence type="predicted"/>
<reference evidence="3" key="1">
    <citation type="journal article" date="2014" name="Int. J. Syst. Evol. Microbiol.">
        <title>Complete genome sequence of Corynebacterium casei LMG S-19264T (=DSM 44701T), isolated from a smear-ripened cheese.</title>
        <authorList>
            <consortium name="US DOE Joint Genome Institute (JGI-PGF)"/>
            <person name="Walter F."/>
            <person name="Albersmeier A."/>
            <person name="Kalinowski J."/>
            <person name="Ruckert C."/>
        </authorList>
    </citation>
    <scope>NUCLEOTIDE SEQUENCE</scope>
    <source>
        <strain evidence="3">JCM 4646</strain>
    </source>
</reference>
<evidence type="ECO:0000313" key="4">
    <source>
        <dbReference type="Proteomes" id="UP000617734"/>
    </source>
</evidence>
<dbReference type="PROSITE" id="PS51257">
    <property type="entry name" value="PROKAR_LIPOPROTEIN"/>
    <property type="match status" value="1"/>
</dbReference>
<feature type="compositionally biased region" description="Low complexity" evidence="1">
    <location>
        <begin position="149"/>
        <end position="158"/>
    </location>
</feature>
<evidence type="ECO:0008006" key="5">
    <source>
        <dbReference type="Google" id="ProtNLM"/>
    </source>
</evidence>
<reference evidence="3" key="2">
    <citation type="submission" date="2020-09" db="EMBL/GenBank/DDBJ databases">
        <authorList>
            <person name="Sun Q."/>
            <person name="Ohkuma M."/>
        </authorList>
    </citation>
    <scope>NUCLEOTIDE SEQUENCE</scope>
    <source>
        <strain evidence="3">JCM 4646</strain>
    </source>
</reference>